<keyword evidence="2" id="KW-1185">Reference proteome</keyword>
<accession>A0A3M7P638</accession>
<dbReference type="Proteomes" id="UP000276133">
    <property type="component" value="Unassembled WGS sequence"/>
</dbReference>
<reference evidence="1 2" key="1">
    <citation type="journal article" date="2018" name="Sci. Rep.">
        <title>Genomic signatures of local adaptation to the degree of environmental predictability in rotifers.</title>
        <authorList>
            <person name="Franch-Gras L."/>
            <person name="Hahn C."/>
            <person name="Garcia-Roger E.M."/>
            <person name="Carmona M.J."/>
            <person name="Serra M."/>
            <person name="Gomez A."/>
        </authorList>
    </citation>
    <scope>NUCLEOTIDE SEQUENCE [LARGE SCALE GENOMIC DNA]</scope>
    <source>
        <strain evidence="1">HYR1</strain>
    </source>
</reference>
<gene>
    <name evidence="1" type="ORF">BpHYR1_019634</name>
</gene>
<name>A0A3M7P638_BRAPC</name>
<dbReference type="AlphaFoldDB" id="A0A3M7P638"/>
<sequence length="102" mass="11863">MKKCDFSNIYWNNFCSQLNSSGVGKNCEIDESNIPRGKHLKDLSRECIWVFGISERFHTILKEQEKKGDIKAKIRYGKKNCAITFQILTCLSIEFKLNNNKL</sequence>
<protein>
    <submittedName>
        <fullName evidence="1">Uncharacterized protein</fullName>
    </submittedName>
</protein>
<evidence type="ECO:0000313" key="2">
    <source>
        <dbReference type="Proteomes" id="UP000276133"/>
    </source>
</evidence>
<comment type="caution">
    <text evidence="1">The sequence shown here is derived from an EMBL/GenBank/DDBJ whole genome shotgun (WGS) entry which is preliminary data.</text>
</comment>
<evidence type="ECO:0000313" key="1">
    <source>
        <dbReference type="EMBL" id="RMZ94144.1"/>
    </source>
</evidence>
<proteinExistence type="predicted"/>
<organism evidence="1 2">
    <name type="scientific">Brachionus plicatilis</name>
    <name type="common">Marine rotifer</name>
    <name type="synonym">Brachionus muelleri</name>
    <dbReference type="NCBI Taxonomy" id="10195"/>
    <lineage>
        <taxon>Eukaryota</taxon>
        <taxon>Metazoa</taxon>
        <taxon>Spiralia</taxon>
        <taxon>Gnathifera</taxon>
        <taxon>Rotifera</taxon>
        <taxon>Eurotatoria</taxon>
        <taxon>Monogononta</taxon>
        <taxon>Pseudotrocha</taxon>
        <taxon>Ploima</taxon>
        <taxon>Brachionidae</taxon>
        <taxon>Brachionus</taxon>
    </lineage>
</organism>
<dbReference type="EMBL" id="REGN01013267">
    <property type="protein sequence ID" value="RMZ94144.1"/>
    <property type="molecule type" value="Genomic_DNA"/>
</dbReference>